<dbReference type="GO" id="GO:0005794">
    <property type="term" value="C:Golgi apparatus"/>
    <property type="evidence" value="ECO:0007669"/>
    <property type="project" value="TreeGrafter"/>
</dbReference>
<dbReference type="GO" id="GO:0004653">
    <property type="term" value="F:polypeptide N-acetylgalactosaminyltransferase activity"/>
    <property type="evidence" value="ECO:0007669"/>
    <property type="project" value="TreeGrafter"/>
</dbReference>
<dbReference type="InterPro" id="IPR029044">
    <property type="entry name" value="Nucleotide-diphossugar_trans"/>
</dbReference>
<comment type="caution">
    <text evidence="5">The sequence shown here is derived from an EMBL/GenBank/DDBJ whole genome shotgun (WGS) entry which is preliminary data.</text>
</comment>
<sequence>MSYCCCFCRTATFPGGLFAVERKWFFQVGSYDEKMDGWGGENLEMSFRVWMCHGSIEFVPCSRVAHLSRTNNTLNYEATNKNLVRLAHVWLDDYIRLFHLARPELKVSVWVTNAGLSFSYFRTSFSAVYIKGYRNIDGSLIQKARPRPAEMPQLQMVPRQHPPAEICPRRQRSSLGKSTKRPV</sequence>
<evidence type="ECO:0000256" key="1">
    <source>
        <dbReference type="ARBA" id="ARBA00022679"/>
    </source>
</evidence>
<dbReference type="GO" id="GO:0006493">
    <property type="term" value="P:protein O-linked glycosylation"/>
    <property type="evidence" value="ECO:0007669"/>
    <property type="project" value="TreeGrafter"/>
</dbReference>
<evidence type="ECO:0000313" key="5">
    <source>
        <dbReference type="EMBL" id="GAU87724.1"/>
    </source>
</evidence>
<organism evidence="5 6">
    <name type="scientific">Ramazzottius varieornatus</name>
    <name type="common">Water bear</name>
    <name type="synonym">Tardigrade</name>
    <dbReference type="NCBI Taxonomy" id="947166"/>
    <lineage>
        <taxon>Eukaryota</taxon>
        <taxon>Metazoa</taxon>
        <taxon>Ecdysozoa</taxon>
        <taxon>Tardigrada</taxon>
        <taxon>Eutardigrada</taxon>
        <taxon>Parachela</taxon>
        <taxon>Hypsibioidea</taxon>
        <taxon>Ramazzottiidae</taxon>
        <taxon>Ramazzottius</taxon>
    </lineage>
</organism>
<dbReference type="OrthoDB" id="5988548at2759"/>
<dbReference type="Proteomes" id="UP000186922">
    <property type="component" value="Unassembled WGS sequence"/>
</dbReference>
<dbReference type="SUPFAM" id="SSF53448">
    <property type="entry name" value="Nucleotide-diphospho-sugar transferases"/>
    <property type="match status" value="1"/>
</dbReference>
<dbReference type="InterPro" id="IPR027791">
    <property type="entry name" value="Galactosyl_T_C"/>
</dbReference>
<accession>A0A1D1UD36</accession>
<evidence type="ECO:0000313" key="6">
    <source>
        <dbReference type="Proteomes" id="UP000186922"/>
    </source>
</evidence>
<dbReference type="Pfam" id="PF02709">
    <property type="entry name" value="Glyco_transf_7C"/>
    <property type="match status" value="1"/>
</dbReference>
<feature type="domain" description="Galactosyltransferase C-terminal" evidence="4">
    <location>
        <begin position="9"/>
        <end position="66"/>
    </location>
</feature>
<gene>
    <name evidence="5" type="primary">RvY_00533</name>
    <name evidence="5" type="synonym">RvY_00533.2</name>
    <name evidence="5" type="ORF">RvY_00533-2</name>
</gene>
<feature type="region of interest" description="Disordered" evidence="3">
    <location>
        <begin position="157"/>
        <end position="183"/>
    </location>
</feature>
<dbReference type="Gene3D" id="3.90.550.10">
    <property type="entry name" value="Spore Coat Polysaccharide Biosynthesis Protein SpsA, Chain A"/>
    <property type="match status" value="1"/>
</dbReference>
<evidence type="ECO:0000256" key="2">
    <source>
        <dbReference type="ARBA" id="ARBA00023157"/>
    </source>
</evidence>
<dbReference type="PANTHER" id="PTHR11675:SF43">
    <property type="entry name" value="POLYPEPTIDE N-ACETYLGALACTOSAMINYLTRANSFERASE 1"/>
    <property type="match status" value="1"/>
</dbReference>
<evidence type="ECO:0000259" key="4">
    <source>
        <dbReference type="Pfam" id="PF02709"/>
    </source>
</evidence>
<dbReference type="PANTHER" id="PTHR11675">
    <property type="entry name" value="N-ACETYLGALACTOSAMINYLTRANSFERASE"/>
    <property type="match status" value="1"/>
</dbReference>
<keyword evidence="2" id="KW-1015">Disulfide bond</keyword>
<protein>
    <recommendedName>
        <fullName evidence="4">Galactosyltransferase C-terminal domain-containing protein</fullName>
    </recommendedName>
</protein>
<reference evidence="5 6" key="1">
    <citation type="journal article" date="2016" name="Nat. Commun.">
        <title>Extremotolerant tardigrade genome and improved radiotolerance of human cultured cells by tardigrade-unique protein.</title>
        <authorList>
            <person name="Hashimoto T."/>
            <person name="Horikawa D.D."/>
            <person name="Saito Y."/>
            <person name="Kuwahara H."/>
            <person name="Kozuka-Hata H."/>
            <person name="Shin-I T."/>
            <person name="Minakuchi Y."/>
            <person name="Ohishi K."/>
            <person name="Motoyama A."/>
            <person name="Aizu T."/>
            <person name="Enomoto A."/>
            <person name="Kondo K."/>
            <person name="Tanaka S."/>
            <person name="Hara Y."/>
            <person name="Koshikawa S."/>
            <person name="Sagara H."/>
            <person name="Miura T."/>
            <person name="Yokobori S."/>
            <person name="Miyagawa K."/>
            <person name="Suzuki Y."/>
            <person name="Kubo T."/>
            <person name="Oyama M."/>
            <person name="Kohara Y."/>
            <person name="Fujiyama A."/>
            <person name="Arakawa K."/>
            <person name="Katayama T."/>
            <person name="Toyoda A."/>
            <person name="Kunieda T."/>
        </authorList>
    </citation>
    <scope>NUCLEOTIDE SEQUENCE [LARGE SCALE GENOMIC DNA]</scope>
    <source>
        <strain evidence="5 6">YOKOZUNA-1</strain>
    </source>
</reference>
<dbReference type="AlphaFoldDB" id="A0A1D1UD36"/>
<evidence type="ECO:0000256" key="3">
    <source>
        <dbReference type="SAM" id="MobiDB-lite"/>
    </source>
</evidence>
<keyword evidence="6" id="KW-1185">Reference proteome</keyword>
<dbReference type="STRING" id="947166.A0A1D1UD36"/>
<dbReference type="EMBL" id="BDGG01000001">
    <property type="protein sequence ID" value="GAU87724.1"/>
    <property type="molecule type" value="Genomic_DNA"/>
</dbReference>
<name>A0A1D1UD36_RAMVA</name>
<keyword evidence="1" id="KW-0808">Transferase</keyword>
<proteinExistence type="predicted"/>